<keyword evidence="2 6" id="KW-0732">Signal</keyword>
<keyword evidence="5" id="KW-0449">Lipoprotein</keyword>
<dbReference type="Gene3D" id="3.40.190.10">
    <property type="entry name" value="Periplasmic binding protein-like II"/>
    <property type="match status" value="2"/>
</dbReference>
<accession>A0ABX9BMQ7</accession>
<dbReference type="RefSeq" id="WP_111619739.1">
    <property type="nucleotide sequence ID" value="NZ_QLLI01000004.1"/>
</dbReference>
<reference evidence="7 8" key="1">
    <citation type="submission" date="2018-06" db="EMBL/GenBank/DDBJ databases">
        <title>Freshwater and sediment microbial communities from various areas in North America, analyzing microbe dynamics in response to fracking.</title>
        <authorList>
            <person name="Lamendella R."/>
        </authorList>
    </citation>
    <scope>NUCLEOTIDE SEQUENCE [LARGE SCALE GENOMIC DNA]</scope>
    <source>
        <strain evidence="7 8">NG-13</strain>
    </source>
</reference>
<evidence type="ECO:0000256" key="6">
    <source>
        <dbReference type="SAM" id="SignalP"/>
    </source>
</evidence>
<name>A0ABX9BMQ7_9BACL</name>
<evidence type="ECO:0000256" key="1">
    <source>
        <dbReference type="ARBA" id="ARBA00022475"/>
    </source>
</evidence>
<sequence>MKKKASLLLASLLVSATVLGACSSSNTASNTTNNTQTSSEGTEGKETANLSIFYFDDAGVVKMDSPVLKKAAELTGVSLNNVASAGGEEKQAYNLMLASGTLPDIVSYYTADLNSIGAEGALEPLNDYIDKLAPNFKKFLDEHEEVRKTITAADGNIYAIPFVADGSASTGWFIRQDWLDKLNLETPKTVDEYYEVLKAFRDQDPNGNGKKDEVPFMQRDNVVGAYSLLPLWDAYHSFYIKDGKIVYGPYEDQFKTGIENIARWYKEGLIDKEIFTRSKAREVLLGNNTAGSTHDWFASTSNFNQSLSKDVPGLDFIPFAPPASSSGKVYEVGKRAQLSGFGWGVTAQSKHIEEAVKYFDFWWSEEGRRMFNFGIEGESYTMVDGKPKFTEEVLSQPAVNGYLVEAFGAQLPKMGAWQDFSYEEQWTNEIALKGIKEYQDKNIISNDYVLPTLNFTKEEQKRLDALKGQIDTYFAEKAQTWVMGGENVETGFDAYKAQLKNLGVEEYIQIYNDAYARYLSIQ</sequence>
<keyword evidence="4" id="KW-0564">Palmitate</keyword>
<evidence type="ECO:0000256" key="2">
    <source>
        <dbReference type="ARBA" id="ARBA00022729"/>
    </source>
</evidence>
<evidence type="ECO:0000313" key="8">
    <source>
        <dbReference type="Proteomes" id="UP000248827"/>
    </source>
</evidence>
<evidence type="ECO:0000256" key="4">
    <source>
        <dbReference type="ARBA" id="ARBA00023139"/>
    </source>
</evidence>
<evidence type="ECO:0000256" key="5">
    <source>
        <dbReference type="ARBA" id="ARBA00023288"/>
    </source>
</evidence>
<organism evidence="7 8">
    <name type="scientific">Paenibacillus pabuli</name>
    <dbReference type="NCBI Taxonomy" id="1472"/>
    <lineage>
        <taxon>Bacteria</taxon>
        <taxon>Bacillati</taxon>
        <taxon>Bacillota</taxon>
        <taxon>Bacilli</taxon>
        <taxon>Bacillales</taxon>
        <taxon>Paenibacillaceae</taxon>
        <taxon>Paenibacillus</taxon>
    </lineage>
</organism>
<comment type="caution">
    <text evidence="7">The sequence shown here is derived from an EMBL/GenBank/DDBJ whole genome shotgun (WGS) entry which is preliminary data.</text>
</comment>
<evidence type="ECO:0000256" key="3">
    <source>
        <dbReference type="ARBA" id="ARBA00023136"/>
    </source>
</evidence>
<dbReference type="PROSITE" id="PS51257">
    <property type="entry name" value="PROKAR_LIPOPROTEIN"/>
    <property type="match status" value="1"/>
</dbReference>
<dbReference type="Proteomes" id="UP000248827">
    <property type="component" value="Unassembled WGS sequence"/>
</dbReference>
<dbReference type="SUPFAM" id="SSF53850">
    <property type="entry name" value="Periplasmic binding protein-like II"/>
    <property type="match status" value="1"/>
</dbReference>
<proteinExistence type="predicted"/>
<dbReference type="Pfam" id="PF13416">
    <property type="entry name" value="SBP_bac_8"/>
    <property type="match status" value="1"/>
</dbReference>
<dbReference type="PANTHER" id="PTHR43649">
    <property type="entry name" value="ARABINOSE-BINDING PROTEIN-RELATED"/>
    <property type="match status" value="1"/>
</dbReference>
<keyword evidence="8" id="KW-1185">Reference proteome</keyword>
<dbReference type="InterPro" id="IPR006059">
    <property type="entry name" value="SBP"/>
</dbReference>
<gene>
    <name evidence="7" type="ORF">DET54_104392</name>
</gene>
<dbReference type="EMBL" id="QLLI01000004">
    <property type="protein sequence ID" value="RAI98335.1"/>
    <property type="molecule type" value="Genomic_DNA"/>
</dbReference>
<feature type="chain" id="PRO_5046052404" evidence="6">
    <location>
        <begin position="21"/>
        <end position="522"/>
    </location>
</feature>
<feature type="signal peptide" evidence="6">
    <location>
        <begin position="1"/>
        <end position="20"/>
    </location>
</feature>
<dbReference type="PANTHER" id="PTHR43649:SF33">
    <property type="entry name" value="POLYGALACTURONAN_RHAMNOGALACTURONAN-BINDING PROTEIN YTCQ"/>
    <property type="match status" value="1"/>
</dbReference>
<dbReference type="InterPro" id="IPR050490">
    <property type="entry name" value="Bact_solute-bd_prot1"/>
</dbReference>
<protein>
    <submittedName>
        <fullName evidence="7">Carbohydrate ABC transporter substrate-binding protein (CUT1 family)</fullName>
    </submittedName>
</protein>
<keyword evidence="1" id="KW-1003">Cell membrane</keyword>
<keyword evidence="3" id="KW-0472">Membrane</keyword>
<evidence type="ECO:0000313" key="7">
    <source>
        <dbReference type="EMBL" id="RAI98335.1"/>
    </source>
</evidence>